<feature type="region of interest" description="Disordered" evidence="1">
    <location>
        <begin position="220"/>
        <end position="245"/>
    </location>
</feature>
<feature type="compositionally biased region" description="Basic and acidic residues" evidence="1">
    <location>
        <begin position="221"/>
        <end position="233"/>
    </location>
</feature>
<name>A0ABQ5FNX7_9ASTR</name>
<comment type="caution">
    <text evidence="2">The sequence shown here is derived from an EMBL/GenBank/DDBJ whole genome shotgun (WGS) entry which is preliminary data.</text>
</comment>
<evidence type="ECO:0000313" key="2">
    <source>
        <dbReference type="EMBL" id="GJT64643.1"/>
    </source>
</evidence>
<proteinExistence type="predicted"/>
<dbReference type="EMBL" id="BQNB010017563">
    <property type="protein sequence ID" value="GJT64643.1"/>
    <property type="molecule type" value="Genomic_DNA"/>
</dbReference>
<evidence type="ECO:0000256" key="1">
    <source>
        <dbReference type="SAM" id="MobiDB-lite"/>
    </source>
</evidence>
<organism evidence="2 3">
    <name type="scientific">Tanacetum coccineum</name>
    <dbReference type="NCBI Taxonomy" id="301880"/>
    <lineage>
        <taxon>Eukaryota</taxon>
        <taxon>Viridiplantae</taxon>
        <taxon>Streptophyta</taxon>
        <taxon>Embryophyta</taxon>
        <taxon>Tracheophyta</taxon>
        <taxon>Spermatophyta</taxon>
        <taxon>Magnoliopsida</taxon>
        <taxon>eudicotyledons</taxon>
        <taxon>Gunneridae</taxon>
        <taxon>Pentapetalae</taxon>
        <taxon>asterids</taxon>
        <taxon>campanulids</taxon>
        <taxon>Asterales</taxon>
        <taxon>Asteraceae</taxon>
        <taxon>Asteroideae</taxon>
        <taxon>Anthemideae</taxon>
        <taxon>Anthemidinae</taxon>
        <taxon>Tanacetum</taxon>
    </lineage>
</organism>
<dbReference type="Proteomes" id="UP001151760">
    <property type="component" value="Unassembled WGS sequence"/>
</dbReference>
<protein>
    <submittedName>
        <fullName evidence="2">Uncharacterized protein</fullName>
    </submittedName>
</protein>
<reference evidence="2" key="1">
    <citation type="journal article" date="2022" name="Int. J. Mol. Sci.">
        <title>Draft Genome of Tanacetum Coccineum: Genomic Comparison of Closely Related Tanacetum-Family Plants.</title>
        <authorList>
            <person name="Yamashiro T."/>
            <person name="Shiraishi A."/>
            <person name="Nakayama K."/>
            <person name="Satake H."/>
        </authorList>
    </citation>
    <scope>NUCLEOTIDE SEQUENCE</scope>
</reference>
<reference evidence="2" key="2">
    <citation type="submission" date="2022-01" db="EMBL/GenBank/DDBJ databases">
        <authorList>
            <person name="Yamashiro T."/>
            <person name="Shiraishi A."/>
            <person name="Satake H."/>
            <person name="Nakayama K."/>
        </authorList>
    </citation>
    <scope>NUCLEOTIDE SEQUENCE</scope>
</reference>
<sequence>MSTLANQRALFWGMWCSEGLVGGAREEGVSHKKEQQYWGSAEPQAHQAATDQVLEYKCRGSRRGENEAVVERRPPSTSLDDQASWRRAWRVEAIVRGAKVTRETTSSNKHEEPIDKQSTRVLRPSEYFNERDVTEFLENITATKDEATVKRRNELKDVQFVAHKRIILKFFPVDIREGECCVADSSEQEGTRTTKGSGLSSETLNAWNLLKQILRAQTEASKAETSQKEDVGRSGKKQTARAEQTSSHFVDIESCRKDMEIAKSNKLRRSHVPIRKGSYGTSMAGVFVVYWERVRSIIQ</sequence>
<evidence type="ECO:0000313" key="3">
    <source>
        <dbReference type="Proteomes" id="UP001151760"/>
    </source>
</evidence>
<accession>A0ABQ5FNX7</accession>
<keyword evidence="3" id="KW-1185">Reference proteome</keyword>
<gene>
    <name evidence="2" type="ORF">Tco_1016123</name>
</gene>